<evidence type="ECO:0000256" key="2">
    <source>
        <dbReference type="ARBA" id="ARBA00022630"/>
    </source>
</evidence>
<dbReference type="SUPFAM" id="SSF51905">
    <property type="entry name" value="FAD/NAD(P)-binding domain"/>
    <property type="match status" value="1"/>
</dbReference>
<comment type="caution">
    <text evidence="5">The sequence shown here is derived from an EMBL/GenBank/DDBJ whole genome shotgun (WGS) entry which is preliminary data.</text>
</comment>
<dbReference type="InterPro" id="IPR036188">
    <property type="entry name" value="FAD/NAD-bd_sf"/>
</dbReference>
<dbReference type="PANTHER" id="PTHR43004">
    <property type="entry name" value="TRK SYSTEM POTASSIUM UPTAKE PROTEIN"/>
    <property type="match status" value="1"/>
</dbReference>
<evidence type="ECO:0000313" key="6">
    <source>
        <dbReference type="Proteomes" id="UP000469215"/>
    </source>
</evidence>
<accession>A0A6N9H9T2</accession>
<keyword evidence="3" id="KW-0274">FAD</keyword>
<dbReference type="Gene3D" id="3.50.50.60">
    <property type="entry name" value="FAD/NAD(P)-binding domain"/>
    <property type="match status" value="1"/>
</dbReference>
<feature type="domain" description="FAD-binding" evidence="4">
    <location>
        <begin position="13"/>
        <end position="352"/>
    </location>
</feature>
<dbReference type="RefSeq" id="WP_160954258.1">
    <property type="nucleotide sequence ID" value="NZ_WWEQ01000084.1"/>
</dbReference>
<dbReference type="GO" id="GO:0071949">
    <property type="term" value="F:FAD binding"/>
    <property type="evidence" value="ECO:0007669"/>
    <property type="project" value="InterPro"/>
</dbReference>
<evidence type="ECO:0000256" key="3">
    <source>
        <dbReference type="ARBA" id="ARBA00022827"/>
    </source>
</evidence>
<dbReference type="GO" id="GO:0016709">
    <property type="term" value="F:oxidoreductase activity, acting on paired donors, with incorporation or reduction of molecular oxygen, NAD(P)H as one donor, and incorporation of one atom of oxygen"/>
    <property type="evidence" value="ECO:0007669"/>
    <property type="project" value="UniProtKB-ARBA"/>
</dbReference>
<dbReference type="Pfam" id="PF01494">
    <property type="entry name" value="FAD_binding_3"/>
    <property type="match status" value="1"/>
</dbReference>
<reference evidence="5 6" key="1">
    <citation type="submission" date="2020-01" db="EMBL/GenBank/DDBJ databases">
        <authorList>
            <person name="Deng T."/>
        </authorList>
    </citation>
    <scope>NUCLEOTIDE SEQUENCE [LARGE SCALE GENOMIC DNA]</scope>
    <source>
        <strain evidence="5 6">5221</strain>
    </source>
</reference>
<evidence type="ECO:0000313" key="5">
    <source>
        <dbReference type="EMBL" id="MYM20850.1"/>
    </source>
</evidence>
<evidence type="ECO:0000256" key="1">
    <source>
        <dbReference type="ARBA" id="ARBA00001974"/>
    </source>
</evidence>
<dbReference type="InterPro" id="IPR050641">
    <property type="entry name" value="RIFMO-like"/>
</dbReference>
<dbReference type="EMBL" id="WWEQ01000084">
    <property type="protein sequence ID" value="MYM20850.1"/>
    <property type="molecule type" value="Genomic_DNA"/>
</dbReference>
<keyword evidence="6" id="KW-1185">Reference proteome</keyword>
<comment type="cofactor">
    <cofactor evidence="1">
        <name>FAD</name>
        <dbReference type="ChEBI" id="CHEBI:57692"/>
    </cofactor>
</comment>
<gene>
    <name evidence="5" type="ORF">GSY69_12990</name>
</gene>
<dbReference type="AlphaFoldDB" id="A0A6N9H9T2"/>
<name>A0A6N9H9T2_9MICO</name>
<dbReference type="Gene3D" id="3.30.70.2450">
    <property type="match status" value="1"/>
</dbReference>
<sequence length="514" mass="53194">MAVIELAALPVIETDALVVGAGPTGLMAGLVLARRGVDVLVIDAKSGPTRESRALAVQARTVEIYDQLGLAEDMLAEAFEARSVQVGNSAAGVVAGLADAQGAATRYPGIHVFEQSRNEELLGEALAARAPVRWNTRLIAILDDGSEPGAQDGPAHAEALAEGPEGLVRIRARWCIGADGAGSAVRHAMGVGFQGVTDHATFYVADLRGVRGVPEETIAIRIGGGSLALLFPMGPGGHARIISMAPGPEVGQDEALAAARSELGITCADVDWFSTYRVHHRVASAFRKGQLFLAGDAAHVHSPVGGQGMNTGLQDAHNLANHLADIALGIAAPAAADAYEAERRPVAKRLVSVTDRLFGLVAGRSRGTARLRRLIAPLAGFAAPRVLASRLGSHVAGLLGQYRIRYGAADRAAVGGADRAVGLRLPEVGANAEALRRLSWQVHTYGAHVDHCDLPTAVDGPLDFGADPQGRLSAERAYLVRPDGFVAASLPVEDGAIGAGALRVALAANDLIPA</sequence>
<protein>
    <submittedName>
        <fullName evidence="5">NAD(P)-binding protein</fullName>
    </submittedName>
</protein>
<dbReference type="Proteomes" id="UP000469215">
    <property type="component" value="Unassembled WGS sequence"/>
</dbReference>
<proteinExistence type="predicted"/>
<keyword evidence="2" id="KW-0285">Flavoprotein</keyword>
<dbReference type="PANTHER" id="PTHR43004:SF19">
    <property type="entry name" value="BINDING MONOOXYGENASE, PUTATIVE (JCVI)-RELATED"/>
    <property type="match status" value="1"/>
</dbReference>
<evidence type="ECO:0000259" key="4">
    <source>
        <dbReference type="Pfam" id="PF01494"/>
    </source>
</evidence>
<organism evidence="5 6">
    <name type="scientific">Brevibacterium rongguiense</name>
    <dbReference type="NCBI Taxonomy" id="2695267"/>
    <lineage>
        <taxon>Bacteria</taxon>
        <taxon>Bacillati</taxon>
        <taxon>Actinomycetota</taxon>
        <taxon>Actinomycetes</taxon>
        <taxon>Micrococcales</taxon>
        <taxon>Brevibacteriaceae</taxon>
        <taxon>Brevibacterium</taxon>
    </lineage>
</organism>
<dbReference type="PRINTS" id="PR00420">
    <property type="entry name" value="RNGMNOXGNASE"/>
</dbReference>
<dbReference type="InterPro" id="IPR002938">
    <property type="entry name" value="FAD-bd"/>
</dbReference>